<accession>A0A9X6KHI4</accession>
<dbReference type="AlphaFoldDB" id="A0A9X6KHI4"/>
<reference evidence="1 3" key="1">
    <citation type="submission" date="2016-10" db="EMBL/GenBank/DDBJ databases">
        <title>Comparative genomics of Bacillus thuringiensis reveals a path to pathogens against multiple invertebrate hosts.</title>
        <authorList>
            <person name="Zheng J."/>
            <person name="Gao Q."/>
            <person name="Liu H."/>
            <person name="Peng D."/>
            <person name="Ruan L."/>
            <person name="Sun M."/>
        </authorList>
    </citation>
    <scope>NUCLEOTIDE SEQUENCE [LARGE SCALE GENOMIC DNA]</scope>
    <source>
        <strain evidence="1">HD5</strain>
    </source>
</reference>
<dbReference type="EMBL" id="NFEM01000057">
    <property type="protein sequence ID" value="OUA04347.1"/>
    <property type="molecule type" value="Genomic_DNA"/>
</dbReference>
<evidence type="ECO:0008006" key="5">
    <source>
        <dbReference type="Google" id="ProtNLM"/>
    </source>
</evidence>
<dbReference type="Proteomes" id="UP000220127">
    <property type="component" value="Unassembled WGS sequence"/>
</dbReference>
<evidence type="ECO:0000313" key="4">
    <source>
        <dbReference type="Proteomes" id="UP000220127"/>
    </source>
</evidence>
<sequence length="72" mass="8336">MKLDQQEQAVIIGNTIMMLGGHEEVTNYVDPKKLAKVSDIHNELYDNTTPRERREAMISLLNKTMDEFVENK</sequence>
<name>A0A9X6KHI4_BACTU</name>
<evidence type="ECO:0000313" key="3">
    <source>
        <dbReference type="Proteomes" id="UP000194551"/>
    </source>
</evidence>
<dbReference type="EMBL" id="NVMD01000029">
    <property type="protein sequence ID" value="PED11830.1"/>
    <property type="molecule type" value="Genomic_DNA"/>
</dbReference>
<comment type="caution">
    <text evidence="1">The sequence shown here is derived from an EMBL/GenBank/DDBJ whole genome shotgun (WGS) entry which is preliminary data.</text>
</comment>
<evidence type="ECO:0000313" key="2">
    <source>
        <dbReference type="EMBL" id="PED11830.1"/>
    </source>
</evidence>
<organism evidence="1 3">
    <name type="scientific">Bacillus thuringiensis</name>
    <dbReference type="NCBI Taxonomy" id="1428"/>
    <lineage>
        <taxon>Bacteria</taxon>
        <taxon>Bacillati</taxon>
        <taxon>Bacillota</taxon>
        <taxon>Bacilli</taxon>
        <taxon>Bacillales</taxon>
        <taxon>Bacillaceae</taxon>
        <taxon>Bacillus</taxon>
        <taxon>Bacillus cereus group</taxon>
    </lineage>
</organism>
<evidence type="ECO:0000313" key="1">
    <source>
        <dbReference type="EMBL" id="OUA04347.1"/>
    </source>
</evidence>
<gene>
    <name evidence="1" type="ORF">BK774_10755</name>
    <name evidence="2" type="ORF">CON01_25200</name>
</gene>
<dbReference type="RefSeq" id="WP_000762728.1">
    <property type="nucleotide sequence ID" value="NZ_CAKJXA010000066.1"/>
</dbReference>
<reference evidence="2 4" key="2">
    <citation type="submission" date="2017-09" db="EMBL/GenBank/DDBJ databases">
        <title>Large-scale bioinformatics analysis of Bacillus genomes uncovers conserved roles of natural products in bacterial physiology.</title>
        <authorList>
            <consortium name="Agbiome Team Llc"/>
            <person name="Bleich R.M."/>
            <person name="Grubbs K.J."/>
            <person name="Santa Maria K.C."/>
            <person name="Allen S.E."/>
            <person name="Farag S."/>
            <person name="Shank E.A."/>
            <person name="Bowers A."/>
        </authorList>
    </citation>
    <scope>NUCLEOTIDE SEQUENCE [LARGE SCALE GENOMIC DNA]</scope>
    <source>
        <strain evidence="2 4">AFS094940</strain>
    </source>
</reference>
<protein>
    <recommendedName>
        <fullName evidence="5">Phage protein</fullName>
    </recommendedName>
</protein>
<dbReference type="Proteomes" id="UP000194551">
    <property type="component" value="Unassembled WGS sequence"/>
</dbReference>
<proteinExistence type="predicted"/>